<protein>
    <submittedName>
        <fullName evidence="9">Putative membrane protein</fullName>
    </submittedName>
</protein>
<gene>
    <name evidence="9" type="ORF">M153_2790003812</name>
</gene>
<accession>A0A0R0M472</accession>
<evidence type="ECO:0000259" key="8">
    <source>
        <dbReference type="Pfam" id="PF23122"/>
    </source>
</evidence>
<comment type="caution">
    <text evidence="9">The sequence shown here is derived from an EMBL/GenBank/DDBJ whole genome shotgun (WGS) entry which is preliminary data.</text>
</comment>
<evidence type="ECO:0000256" key="3">
    <source>
        <dbReference type="ARBA" id="ARBA00022692"/>
    </source>
</evidence>
<dbReference type="InterPro" id="IPR057089">
    <property type="entry name" value="C2_TIP"/>
</dbReference>
<comment type="similarity">
    <text evidence="2">Belongs to the TIP family.</text>
</comment>
<dbReference type="AlphaFoldDB" id="A0A0R0M472"/>
<dbReference type="VEuPathDB" id="MicrosporidiaDB:M153_2790003812"/>
<feature type="transmembrane region" description="Helical" evidence="7">
    <location>
        <begin position="529"/>
        <end position="555"/>
    </location>
</feature>
<evidence type="ECO:0000313" key="10">
    <source>
        <dbReference type="Proteomes" id="UP000051530"/>
    </source>
</evidence>
<evidence type="ECO:0000256" key="4">
    <source>
        <dbReference type="ARBA" id="ARBA00022989"/>
    </source>
</evidence>
<dbReference type="EMBL" id="LGUB01000084">
    <property type="protein sequence ID" value="KRH94382.1"/>
    <property type="molecule type" value="Genomic_DNA"/>
</dbReference>
<keyword evidence="4 7" id="KW-1133">Transmembrane helix</keyword>
<name>A0A0R0M472_9MICR</name>
<evidence type="ECO:0000256" key="5">
    <source>
        <dbReference type="ARBA" id="ARBA00023136"/>
    </source>
</evidence>
<evidence type="ECO:0000256" key="1">
    <source>
        <dbReference type="ARBA" id="ARBA00004479"/>
    </source>
</evidence>
<evidence type="ECO:0000256" key="2">
    <source>
        <dbReference type="ARBA" id="ARBA00006496"/>
    </source>
</evidence>
<evidence type="ECO:0000256" key="6">
    <source>
        <dbReference type="ARBA" id="ARBA00023180"/>
    </source>
</evidence>
<dbReference type="SUPFAM" id="SSF69318">
    <property type="entry name" value="Integrin alpha N-terminal domain"/>
    <property type="match status" value="1"/>
</dbReference>
<dbReference type="Pfam" id="PF23122">
    <property type="entry name" value="C2_ITFG1"/>
    <property type="match status" value="1"/>
</dbReference>
<keyword evidence="5 7" id="KW-0472">Membrane</keyword>
<proteinExistence type="inferred from homology"/>
<keyword evidence="3 7" id="KW-0812">Transmembrane</keyword>
<keyword evidence="6" id="KW-0325">Glycoprotein</keyword>
<reference evidence="9 10" key="1">
    <citation type="submission" date="2015-07" db="EMBL/GenBank/DDBJ databases">
        <title>The genome of Pseudoloma neurophilia, a relevant intracellular parasite of the zebrafish.</title>
        <authorList>
            <person name="Ndikumana S."/>
            <person name="Pelin A."/>
            <person name="Sanders J."/>
            <person name="Corradi N."/>
        </authorList>
    </citation>
    <scope>NUCLEOTIDE SEQUENCE [LARGE SCALE GENOMIC DNA]</scope>
    <source>
        <strain evidence="9 10">MK1</strain>
    </source>
</reference>
<dbReference type="PANTHER" id="PTHR13412:SF0">
    <property type="entry name" value="T-CELL IMMUNOMODULATORY PROTEIN"/>
    <property type="match status" value="1"/>
</dbReference>
<sequence>MFARLFQRKKQADTFLTEENIADDFNLLNYETDKDAYKTNLVGTNTTGSHLKILKYDLKVEDRLKFGETSFNVGFSIHHVLTGFVNNTNDNIYLLIERIDNSNPPEFNIYSFDPTKENQKPFLVFNSDIMPFLILNTDHERVLIVRNNENAQIIVNTPDKKESFELRNFFVSDQYNGLTSQLISKIPAYHSSTFIDIDNDGCPDIILDIVENKKRKLLMFLTKSKQMVEYELPLETGPLLFEDFDRDGFTDMCYVENTQSDSGPSLRIVYSNLSKDNVVPFSDESKDNVITLNNIELKNAKFELKDEKTGLMKGIFSYDMKLSQFPSLIAIIRHENKLKPIILCPDIKTDNQFSFLKKKQSKQEKLSYLSNYSPNLNIENVVSVSCLDPYRTGREGLVLNYIEDGNFKLTFMENNLDVTNNKLSFLTLDNQDKTKKLKNRPLPGVSYTITADDTIMRNHSIISTSWLSLRKPLITFGLGAINTLVDDVIIKIPFKKEIPLERKLIPNSDLVLIYRDDKLEVELLLKYSFYIQAVFITLFVVLAINLLLVIGFTIVERKQERIKKRKEAVAFNFKAL</sequence>
<dbReference type="Proteomes" id="UP000051530">
    <property type="component" value="Unassembled WGS sequence"/>
</dbReference>
<dbReference type="OrthoDB" id="10022113at2759"/>
<dbReference type="GO" id="GO:0005886">
    <property type="term" value="C:plasma membrane"/>
    <property type="evidence" value="ECO:0007669"/>
    <property type="project" value="TreeGrafter"/>
</dbReference>
<organism evidence="9 10">
    <name type="scientific">Pseudoloma neurophilia</name>
    <dbReference type="NCBI Taxonomy" id="146866"/>
    <lineage>
        <taxon>Eukaryota</taxon>
        <taxon>Fungi</taxon>
        <taxon>Fungi incertae sedis</taxon>
        <taxon>Microsporidia</taxon>
        <taxon>Pseudoloma</taxon>
    </lineage>
</organism>
<evidence type="ECO:0000256" key="7">
    <source>
        <dbReference type="SAM" id="Phobius"/>
    </source>
</evidence>
<dbReference type="PANTHER" id="PTHR13412">
    <property type="entry name" value="T-CELL IMMUNOMODULATORY PROTEIN HOMOLOG"/>
    <property type="match status" value="1"/>
</dbReference>
<dbReference type="InterPro" id="IPR024881">
    <property type="entry name" value="Tip"/>
</dbReference>
<keyword evidence="10" id="KW-1185">Reference proteome</keyword>
<comment type="subcellular location">
    <subcellularLocation>
        <location evidence="1">Membrane</location>
        <topology evidence="1">Single-pass type I membrane protein</topology>
    </subcellularLocation>
</comment>
<evidence type="ECO:0000313" key="9">
    <source>
        <dbReference type="EMBL" id="KRH94382.1"/>
    </source>
</evidence>
<dbReference type="InterPro" id="IPR028994">
    <property type="entry name" value="Integrin_alpha_N"/>
</dbReference>
<feature type="domain" description="T-cell immunomodulatory protein TIP C2" evidence="8">
    <location>
        <begin position="458"/>
        <end position="515"/>
    </location>
</feature>